<keyword evidence="2" id="KW-1185">Reference proteome</keyword>
<proteinExistence type="predicted"/>
<sequence>MADHANSTPAPTAHGPVTAAIRAVALEHDPSHTTVVSLAAVRARRMPSFTPLDFSFPLSDSLWSAVYLRTVRFSVEFTNLSGREAVKRAAQARAVAPGDYVTHALGELALAVDHFEELAELCRIARGRLIEADACAKQAEGGRGRQ</sequence>
<accession>A0ABR6DAM4</accession>
<dbReference type="GeneID" id="96604236"/>
<comment type="caution">
    <text evidence="1">The sequence shown here is derived from an EMBL/GenBank/DDBJ whole genome shotgun (WGS) entry which is preliminary data.</text>
</comment>
<dbReference type="RefSeq" id="WP_182592082.1">
    <property type="nucleotide sequence ID" value="NZ_JACJIM010000003.1"/>
</dbReference>
<dbReference type="Proteomes" id="UP000565455">
    <property type="component" value="Unassembled WGS sequence"/>
</dbReference>
<evidence type="ECO:0000313" key="1">
    <source>
        <dbReference type="EMBL" id="MBA9063150.1"/>
    </source>
</evidence>
<gene>
    <name evidence="1" type="ORF">GGQ91_002538</name>
</gene>
<evidence type="ECO:0000313" key="2">
    <source>
        <dbReference type="Proteomes" id="UP000565455"/>
    </source>
</evidence>
<dbReference type="EMBL" id="JACJIM010000003">
    <property type="protein sequence ID" value="MBA9063150.1"/>
    <property type="molecule type" value="Genomic_DNA"/>
</dbReference>
<reference evidence="1 2" key="1">
    <citation type="submission" date="2020-08" db="EMBL/GenBank/DDBJ databases">
        <title>Genomic Encyclopedia of Type Strains, Phase IV (KMG-IV): sequencing the most valuable type-strain genomes for metagenomic binning, comparative biology and taxonomic classification.</title>
        <authorList>
            <person name="Goeker M."/>
        </authorList>
    </citation>
    <scope>NUCLEOTIDE SEQUENCE [LARGE SCALE GENOMIC DNA]</scope>
    <source>
        <strain evidence="1 2">DSM 5686</strain>
    </source>
</reference>
<name>A0ABR6DAM4_9HYPH</name>
<protein>
    <submittedName>
        <fullName evidence="1">Uncharacterized protein</fullName>
    </submittedName>
</protein>
<organism evidence="1 2">
    <name type="scientific">Methylobacterium fujisawaense</name>
    <dbReference type="NCBI Taxonomy" id="107400"/>
    <lineage>
        <taxon>Bacteria</taxon>
        <taxon>Pseudomonadati</taxon>
        <taxon>Pseudomonadota</taxon>
        <taxon>Alphaproteobacteria</taxon>
        <taxon>Hyphomicrobiales</taxon>
        <taxon>Methylobacteriaceae</taxon>
        <taxon>Methylobacterium</taxon>
    </lineage>
</organism>